<name>A0ABS5B301_9STRE</name>
<dbReference type="RefSeq" id="WP_209627684.1">
    <property type="nucleotide sequence ID" value="NZ_PRDG01000002.1"/>
</dbReference>
<dbReference type="InterPro" id="IPR051552">
    <property type="entry name" value="HptR"/>
</dbReference>
<dbReference type="InterPro" id="IPR036890">
    <property type="entry name" value="HATPase_C_sf"/>
</dbReference>
<dbReference type="InterPro" id="IPR033479">
    <property type="entry name" value="dCache_1"/>
</dbReference>
<evidence type="ECO:0000256" key="3">
    <source>
        <dbReference type="ARBA" id="ARBA00022553"/>
    </source>
</evidence>
<dbReference type="InterPro" id="IPR003594">
    <property type="entry name" value="HATPase_dom"/>
</dbReference>
<gene>
    <name evidence="12" type="ORF">C4K46_04540</name>
</gene>
<dbReference type="Proteomes" id="UP001519296">
    <property type="component" value="Unassembled WGS sequence"/>
</dbReference>
<evidence type="ECO:0000256" key="6">
    <source>
        <dbReference type="ARBA" id="ARBA00022777"/>
    </source>
</evidence>
<dbReference type="Pfam" id="PF02743">
    <property type="entry name" value="dCache_1"/>
    <property type="match status" value="1"/>
</dbReference>
<dbReference type="CDD" id="cd18773">
    <property type="entry name" value="PDC1_HK_sensor"/>
    <property type="match status" value="1"/>
</dbReference>
<evidence type="ECO:0000313" key="13">
    <source>
        <dbReference type="Proteomes" id="UP001519296"/>
    </source>
</evidence>
<keyword evidence="3" id="KW-0597">Phosphoprotein</keyword>
<dbReference type="PANTHER" id="PTHR42713:SF2">
    <property type="entry name" value="TWO-COMPONENT SENSOR KINASE YESM"/>
    <property type="match status" value="1"/>
</dbReference>
<evidence type="ECO:0000256" key="4">
    <source>
        <dbReference type="ARBA" id="ARBA00022679"/>
    </source>
</evidence>
<feature type="coiled-coil region" evidence="9">
    <location>
        <begin position="340"/>
        <end position="370"/>
    </location>
</feature>
<sequence length="572" mass="65067">MRRFPLLVQVVIYVFLLILFLLAIVGGLYYQTSSQAIRQATEQNTRNAIEQGGAFLERYLEKMKQTTTSLVENQTIQDFAAQKGGDEAEVRSLFQALLASDSDLISALLVTKDGRLISTDPSLSMQTSSDMMSQSWYQEALNQKGLPLITPARKEVLSQGKEKWLITISQELEDSQGKNLGLLRLDMAYDSLERYLDQLKLDKQGFAFILNDQGQFVYHPRKTVYSSSREMKAMQPYLAIKDGYLKDQAFVYQYRLPKGPWTLVGVSSLEGLKELQGQILWSFLGTGLLALLLCLAGLWFVLSLWIRPLQKLEGVILKVAAGDKEVRADEKGSKELISLAVQFNRMLDQIEELMQAVQEKERNVRRYELAALSSQINPHFLYNTLDTIVWMAEFNDSKRVVAMTKSLAQYFRLALNQGNEQISLKDEIDHVRQYLFIQKQRYGDKLQYEIEELDTFADYHLPKLILQPLVENALYHGIKEKVGPGLIRIEVREEGDKLVLSVYDNGSGFASQPTSEQSLLRLGGVGLRNIDQRLKLQFGSSYHMQIQSEAQSYSRVSLYLPKEQPLGLGENP</sequence>
<dbReference type="PANTHER" id="PTHR42713">
    <property type="entry name" value="HISTIDINE KINASE-RELATED"/>
    <property type="match status" value="1"/>
</dbReference>
<dbReference type="SUPFAM" id="SSF55874">
    <property type="entry name" value="ATPase domain of HSP90 chaperone/DNA topoisomerase II/histidine kinase"/>
    <property type="match status" value="1"/>
</dbReference>
<comment type="subcellular location">
    <subcellularLocation>
        <location evidence="1">Cell membrane</location>
        <topology evidence="1">Multi-pass membrane protein</topology>
    </subcellularLocation>
</comment>
<dbReference type="EMBL" id="PRDG01000002">
    <property type="protein sequence ID" value="MBP2623204.1"/>
    <property type="molecule type" value="Genomic_DNA"/>
</dbReference>
<keyword evidence="2" id="KW-1003">Cell membrane</keyword>
<feature type="domain" description="HAMP" evidence="11">
    <location>
        <begin position="303"/>
        <end position="355"/>
    </location>
</feature>
<accession>A0ABS5B301</accession>
<feature type="transmembrane region" description="Helical" evidence="10">
    <location>
        <begin position="279"/>
        <end position="306"/>
    </location>
</feature>
<evidence type="ECO:0000256" key="2">
    <source>
        <dbReference type="ARBA" id="ARBA00022475"/>
    </source>
</evidence>
<keyword evidence="8 10" id="KW-0472">Membrane</keyword>
<dbReference type="GO" id="GO:0016301">
    <property type="term" value="F:kinase activity"/>
    <property type="evidence" value="ECO:0007669"/>
    <property type="project" value="UniProtKB-KW"/>
</dbReference>
<dbReference type="Pfam" id="PF00672">
    <property type="entry name" value="HAMP"/>
    <property type="match status" value="1"/>
</dbReference>
<dbReference type="SMART" id="SM00387">
    <property type="entry name" value="HATPase_c"/>
    <property type="match status" value="1"/>
</dbReference>
<keyword evidence="5 10" id="KW-0812">Transmembrane</keyword>
<dbReference type="InterPro" id="IPR010559">
    <property type="entry name" value="Sig_transdc_His_kin_internal"/>
</dbReference>
<proteinExistence type="predicted"/>
<keyword evidence="13" id="KW-1185">Reference proteome</keyword>
<dbReference type="SUPFAM" id="SSF158472">
    <property type="entry name" value="HAMP domain-like"/>
    <property type="match status" value="1"/>
</dbReference>
<reference evidence="12 13" key="1">
    <citation type="submission" date="2018-02" db="EMBL/GenBank/DDBJ databases">
        <title>Draft genome sequence of Streptococcus oricebi CCUG 70868T type strain.</title>
        <authorList>
            <person name="Mendez V."/>
            <person name="Salva-Serra F."/>
            <person name="Jaen-Luchoro D."/>
            <person name="Gonzales-Siles L."/>
            <person name="Karlsson R."/>
            <person name="Engstrom-Jakobsson H."/>
            <person name="Busquets A."/>
            <person name="Gomila M."/>
            <person name="Pineiro-Iglesias B."/>
            <person name="Bennasar-Figueras A."/>
            <person name="Seeger M."/>
            <person name="Moore E."/>
        </authorList>
    </citation>
    <scope>NUCLEOTIDE SEQUENCE [LARGE SCALE GENOMIC DNA]</scope>
    <source>
        <strain evidence="12 13">CCUG 70868</strain>
    </source>
</reference>
<evidence type="ECO:0000256" key="8">
    <source>
        <dbReference type="ARBA" id="ARBA00023136"/>
    </source>
</evidence>
<dbReference type="SMART" id="SM00304">
    <property type="entry name" value="HAMP"/>
    <property type="match status" value="1"/>
</dbReference>
<evidence type="ECO:0000259" key="11">
    <source>
        <dbReference type="PROSITE" id="PS50885"/>
    </source>
</evidence>
<organism evidence="12 13">
    <name type="scientific">Streptococcus oricebi</name>
    <dbReference type="NCBI Taxonomy" id="1547447"/>
    <lineage>
        <taxon>Bacteria</taxon>
        <taxon>Bacillati</taxon>
        <taxon>Bacillota</taxon>
        <taxon>Bacilli</taxon>
        <taxon>Lactobacillales</taxon>
        <taxon>Streptococcaceae</taxon>
        <taxon>Streptococcus</taxon>
    </lineage>
</organism>
<protein>
    <submittedName>
        <fullName evidence="12">Sensor histidine kinase</fullName>
    </submittedName>
</protein>
<evidence type="ECO:0000256" key="9">
    <source>
        <dbReference type="SAM" id="Coils"/>
    </source>
</evidence>
<feature type="transmembrane region" description="Helical" evidence="10">
    <location>
        <begin position="6"/>
        <end position="30"/>
    </location>
</feature>
<comment type="caution">
    <text evidence="12">The sequence shown here is derived from an EMBL/GenBank/DDBJ whole genome shotgun (WGS) entry which is preliminary data.</text>
</comment>
<dbReference type="CDD" id="cd06225">
    <property type="entry name" value="HAMP"/>
    <property type="match status" value="1"/>
</dbReference>
<dbReference type="Pfam" id="PF02518">
    <property type="entry name" value="HATPase_c"/>
    <property type="match status" value="1"/>
</dbReference>
<keyword evidence="4" id="KW-0808">Transferase</keyword>
<evidence type="ECO:0000256" key="7">
    <source>
        <dbReference type="ARBA" id="ARBA00022989"/>
    </source>
</evidence>
<evidence type="ECO:0000256" key="5">
    <source>
        <dbReference type="ARBA" id="ARBA00022692"/>
    </source>
</evidence>
<dbReference type="PROSITE" id="PS50885">
    <property type="entry name" value="HAMP"/>
    <property type="match status" value="1"/>
</dbReference>
<dbReference type="InterPro" id="IPR003660">
    <property type="entry name" value="HAMP_dom"/>
</dbReference>
<keyword evidence="7 10" id="KW-1133">Transmembrane helix</keyword>
<evidence type="ECO:0000313" key="12">
    <source>
        <dbReference type="EMBL" id="MBP2623204.1"/>
    </source>
</evidence>
<dbReference type="Gene3D" id="3.30.565.10">
    <property type="entry name" value="Histidine kinase-like ATPase, C-terminal domain"/>
    <property type="match status" value="1"/>
</dbReference>
<evidence type="ECO:0000256" key="1">
    <source>
        <dbReference type="ARBA" id="ARBA00004651"/>
    </source>
</evidence>
<dbReference type="Gene3D" id="3.30.450.20">
    <property type="entry name" value="PAS domain"/>
    <property type="match status" value="1"/>
</dbReference>
<evidence type="ECO:0000256" key="10">
    <source>
        <dbReference type="SAM" id="Phobius"/>
    </source>
</evidence>
<keyword evidence="9" id="KW-0175">Coiled coil</keyword>
<dbReference type="Pfam" id="PF06580">
    <property type="entry name" value="His_kinase"/>
    <property type="match status" value="1"/>
</dbReference>
<dbReference type="Gene3D" id="6.10.340.10">
    <property type="match status" value="1"/>
</dbReference>
<keyword evidence="6 12" id="KW-0418">Kinase</keyword>